<gene>
    <name evidence="2" type="ORF">CEXT_536191</name>
</gene>
<evidence type="ECO:0000313" key="2">
    <source>
        <dbReference type="EMBL" id="GIX68604.1"/>
    </source>
</evidence>
<dbReference type="Proteomes" id="UP001054945">
    <property type="component" value="Unassembled WGS sequence"/>
</dbReference>
<keyword evidence="3" id="KW-1185">Reference proteome</keyword>
<name>A0AAV4M8B2_CAEEX</name>
<comment type="caution">
    <text evidence="2">The sequence shown here is derived from an EMBL/GenBank/DDBJ whole genome shotgun (WGS) entry which is preliminary data.</text>
</comment>
<accession>A0AAV4M8B2</accession>
<protein>
    <submittedName>
        <fullName evidence="2">Uncharacterized protein</fullName>
    </submittedName>
</protein>
<evidence type="ECO:0000313" key="3">
    <source>
        <dbReference type="Proteomes" id="UP001054945"/>
    </source>
</evidence>
<organism evidence="2 3">
    <name type="scientific">Caerostris extrusa</name>
    <name type="common">Bark spider</name>
    <name type="synonym">Caerostris bankana</name>
    <dbReference type="NCBI Taxonomy" id="172846"/>
    <lineage>
        <taxon>Eukaryota</taxon>
        <taxon>Metazoa</taxon>
        <taxon>Ecdysozoa</taxon>
        <taxon>Arthropoda</taxon>
        <taxon>Chelicerata</taxon>
        <taxon>Arachnida</taxon>
        <taxon>Araneae</taxon>
        <taxon>Araneomorphae</taxon>
        <taxon>Entelegynae</taxon>
        <taxon>Araneoidea</taxon>
        <taxon>Araneidae</taxon>
        <taxon>Caerostris</taxon>
    </lineage>
</organism>
<dbReference type="EMBL" id="BPLR01001979">
    <property type="protein sequence ID" value="GIX68604.1"/>
    <property type="molecule type" value="Genomic_DNA"/>
</dbReference>
<feature type="compositionally biased region" description="Polar residues" evidence="1">
    <location>
        <begin position="16"/>
        <end position="29"/>
    </location>
</feature>
<dbReference type="AlphaFoldDB" id="A0AAV4M8B2"/>
<proteinExistence type="predicted"/>
<evidence type="ECO:0000256" key="1">
    <source>
        <dbReference type="SAM" id="MobiDB-lite"/>
    </source>
</evidence>
<sequence>MAKKVDACEEEEPNNKPGSWPTSAQTAQKKLSDQVYGEKQPSNPRESRGRFMVPPRVWQRFQLSGLSFTNPDLTMKERKLNQKVEPSEGKWGEGVFAPLRTIDLMGQKAPGWLSFVEFFENSNLKF</sequence>
<reference evidence="2 3" key="1">
    <citation type="submission" date="2021-06" db="EMBL/GenBank/DDBJ databases">
        <title>Caerostris extrusa draft genome.</title>
        <authorList>
            <person name="Kono N."/>
            <person name="Arakawa K."/>
        </authorList>
    </citation>
    <scope>NUCLEOTIDE SEQUENCE [LARGE SCALE GENOMIC DNA]</scope>
</reference>
<feature type="region of interest" description="Disordered" evidence="1">
    <location>
        <begin position="1"/>
        <end position="52"/>
    </location>
</feature>